<keyword evidence="8" id="KW-1185">Reference proteome</keyword>
<proteinExistence type="predicted"/>
<evidence type="ECO:0000256" key="1">
    <source>
        <dbReference type="ARBA" id="ARBA00004141"/>
    </source>
</evidence>
<keyword evidence="5 6" id="KW-0472">Membrane</keyword>
<dbReference type="PANTHER" id="PTHR42718">
    <property type="entry name" value="MAJOR FACILITATOR SUPERFAMILY MULTIDRUG TRANSPORTER MFSC"/>
    <property type="match status" value="1"/>
</dbReference>
<keyword evidence="3 6" id="KW-0812">Transmembrane</keyword>
<dbReference type="Pfam" id="PF07690">
    <property type="entry name" value="MFS_1"/>
    <property type="match status" value="1"/>
</dbReference>
<dbReference type="InterPro" id="IPR036259">
    <property type="entry name" value="MFS_trans_sf"/>
</dbReference>
<evidence type="ECO:0000256" key="5">
    <source>
        <dbReference type="ARBA" id="ARBA00023136"/>
    </source>
</evidence>
<feature type="transmembrane region" description="Helical" evidence="6">
    <location>
        <begin position="208"/>
        <end position="229"/>
    </location>
</feature>
<comment type="subcellular location">
    <subcellularLocation>
        <location evidence="1">Membrane</location>
        <topology evidence="1">Multi-pass membrane protein</topology>
    </subcellularLocation>
</comment>
<evidence type="ECO:0000313" key="7">
    <source>
        <dbReference type="EMBL" id="SDA64731.1"/>
    </source>
</evidence>
<dbReference type="EMBL" id="FMXB01000017">
    <property type="protein sequence ID" value="SDA64731.1"/>
    <property type="molecule type" value="Genomic_DNA"/>
</dbReference>
<evidence type="ECO:0000256" key="4">
    <source>
        <dbReference type="ARBA" id="ARBA00022989"/>
    </source>
</evidence>
<dbReference type="GO" id="GO:0022857">
    <property type="term" value="F:transmembrane transporter activity"/>
    <property type="evidence" value="ECO:0007669"/>
    <property type="project" value="InterPro"/>
</dbReference>
<reference evidence="7 8" key="1">
    <citation type="submission" date="2016-10" db="EMBL/GenBank/DDBJ databases">
        <authorList>
            <person name="Varghese N."/>
            <person name="Submissions S."/>
        </authorList>
    </citation>
    <scope>NUCLEOTIDE SEQUENCE [LARGE SCALE GENOMIC DNA]</scope>
    <source>
        <strain evidence="7 8">DSM 16643</strain>
    </source>
</reference>
<organism evidence="7 8">
    <name type="scientific">Methanobrevibacter millerae</name>
    <dbReference type="NCBI Taxonomy" id="230361"/>
    <lineage>
        <taxon>Archaea</taxon>
        <taxon>Methanobacteriati</taxon>
        <taxon>Methanobacteriota</taxon>
        <taxon>Methanomada group</taxon>
        <taxon>Methanobacteria</taxon>
        <taxon>Methanobacteriales</taxon>
        <taxon>Methanobacteriaceae</taxon>
        <taxon>Methanobrevibacter</taxon>
    </lineage>
</organism>
<evidence type="ECO:0000313" key="8">
    <source>
        <dbReference type="Proteomes" id="UP000323439"/>
    </source>
</evidence>
<evidence type="ECO:0000256" key="6">
    <source>
        <dbReference type="SAM" id="Phobius"/>
    </source>
</evidence>
<feature type="transmembrane region" description="Helical" evidence="6">
    <location>
        <begin position="135"/>
        <end position="155"/>
    </location>
</feature>
<protein>
    <submittedName>
        <fullName evidence="7">Major Facilitator Superfamily protein</fullName>
    </submittedName>
</protein>
<evidence type="ECO:0000256" key="3">
    <source>
        <dbReference type="ARBA" id="ARBA00022692"/>
    </source>
</evidence>
<dbReference type="GO" id="GO:0016020">
    <property type="term" value="C:membrane"/>
    <property type="evidence" value="ECO:0007669"/>
    <property type="project" value="UniProtKB-SubCell"/>
</dbReference>
<evidence type="ECO:0000256" key="2">
    <source>
        <dbReference type="ARBA" id="ARBA00022448"/>
    </source>
</evidence>
<keyword evidence="4 6" id="KW-1133">Transmembrane helix</keyword>
<dbReference type="SUPFAM" id="SSF103473">
    <property type="entry name" value="MFS general substrate transporter"/>
    <property type="match status" value="1"/>
</dbReference>
<dbReference type="RefSeq" id="WP_223166059.1">
    <property type="nucleotide sequence ID" value="NZ_FMXB01000017.1"/>
</dbReference>
<keyword evidence="2" id="KW-0813">Transport</keyword>
<dbReference type="Proteomes" id="UP000323439">
    <property type="component" value="Unassembled WGS sequence"/>
</dbReference>
<dbReference type="PANTHER" id="PTHR42718:SF9">
    <property type="entry name" value="MAJOR FACILITATOR SUPERFAMILY MULTIDRUG TRANSPORTER MFSC"/>
    <property type="match status" value="1"/>
</dbReference>
<feature type="transmembrane region" description="Helical" evidence="6">
    <location>
        <begin position="101"/>
        <end position="123"/>
    </location>
</feature>
<feature type="transmembrane region" description="Helical" evidence="6">
    <location>
        <begin position="7"/>
        <end position="23"/>
    </location>
</feature>
<dbReference type="AlphaFoldDB" id="A0A1G5X2X2"/>
<name>A0A1G5X2X2_9EURY</name>
<gene>
    <name evidence="7" type="ORF">SAMN02910315_01911</name>
</gene>
<feature type="transmembrane region" description="Helical" evidence="6">
    <location>
        <begin position="75"/>
        <end position="95"/>
    </location>
</feature>
<feature type="transmembrane region" description="Helical" evidence="6">
    <location>
        <begin position="167"/>
        <end position="187"/>
    </location>
</feature>
<accession>A0A1G5X2X2</accession>
<dbReference type="Gene3D" id="1.20.1250.20">
    <property type="entry name" value="MFS general substrate transporter like domains"/>
    <property type="match status" value="1"/>
</dbReference>
<dbReference type="InterPro" id="IPR011701">
    <property type="entry name" value="MFS"/>
</dbReference>
<sequence length="265" mass="27987">MDITGSIISFVGLVLFVLGILMLTDDTTFSIAAMVVGLIVLAAFALFEIKRKRKGNVPLLDVELLKDRNLRVGTILRLMVNLAMGGTLFAVSVYLQSVLALSAFNTGLTLLPMTLGLLLFALTAPKLSAKLNHKILMSIGCIIAIVGCLILSQQFTMDTTMLELMPGLFILGAGLGFVMALGVDIALSNIPEEGQNNASGIVTTGQTLGQSMGTAIIGVILILGIIGGISDGVNTYAPEHSSDQTFEKGVYHNIARIPQPLLGWG</sequence>
<feature type="transmembrane region" description="Helical" evidence="6">
    <location>
        <begin position="29"/>
        <end position="47"/>
    </location>
</feature>